<organism evidence="1 2">
    <name type="scientific">Symbiodinium microadriaticum</name>
    <name type="common">Dinoflagellate</name>
    <name type="synonym">Zooxanthella microadriatica</name>
    <dbReference type="NCBI Taxonomy" id="2951"/>
    <lineage>
        <taxon>Eukaryota</taxon>
        <taxon>Sar</taxon>
        <taxon>Alveolata</taxon>
        <taxon>Dinophyceae</taxon>
        <taxon>Suessiales</taxon>
        <taxon>Symbiodiniaceae</taxon>
        <taxon>Symbiodinium</taxon>
    </lineage>
</organism>
<comment type="caution">
    <text evidence="1">The sequence shown here is derived from an EMBL/GenBank/DDBJ whole genome shotgun (WGS) entry which is preliminary data.</text>
</comment>
<name>A0A1Q9DCC4_SYMMI</name>
<evidence type="ECO:0000313" key="2">
    <source>
        <dbReference type="Proteomes" id="UP000186817"/>
    </source>
</evidence>
<evidence type="ECO:0000313" key="1">
    <source>
        <dbReference type="EMBL" id="OLP92720.1"/>
    </source>
</evidence>
<dbReference type="OrthoDB" id="10331602at2759"/>
<dbReference type="AlphaFoldDB" id="A0A1Q9DCC4"/>
<dbReference type="Proteomes" id="UP000186817">
    <property type="component" value="Unassembled WGS sequence"/>
</dbReference>
<reference evidence="1 2" key="1">
    <citation type="submission" date="2016-02" db="EMBL/GenBank/DDBJ databases">
        <title>Genome analysis of coral dinoflagellate symbionts highlights evolutionary adaptations to a symbiotic lifestyle.</title>
        <authorList>
            <person name="Aranda M."/>
            <person name="Li Y."/>
            <person name="Liew Y.J."/>
            <person name="Baumgarten S."/>
            <person name="Simakov O."/>
            <person name="Wilson M."/>
            <person name="Piel J."/>
            <person name="Ashoor H."/>
            <person name="Bougouffa S."/>
            <person name="Bajic V.B."/>
            <person name="Ryu T."/>
            <person name="Ravasi T."/>
            <person name="Bayer T."/>
            <person name="Micklem G."/>
            <person name="Kim H."/>
            <person name="Bhak J."/>
            <person name="Lajeunesse T.C."/>
            <person name="Voolstra C.R."/>
        </authorList>
    </citation>
    <scope>NUCLEOTIDE SEQUENCE [LARGE SCALE GENOMIC DNA]</scope>
    <source>
        <strain evidence="1 2">CCMP2467</strain>
    </source>
</reference>
<accession>A0A1Q9DCC4</accession>
<gene>
    <name evidence="1" type="ORF">AK812_SmicGene25436</name>
</gene>
<sequence>MLTPRPRSRSSYASVRVLRDIWHWRRRPEAMQNRVSERHLASLQLPPVLPPERHWLELRERRQLSRSRSPQRYRPGAKKKMIMWAWCRSGRMQAHEREEESRMQNGGEATMRWRVYGPTLRGATVPEEVDVGVRLQRLEGPKRWESYPLLRKCRESAPGCRRSSRKSGSMEVDVGVRLQRLEVVCEKKKEE</sequence>
<keyword evidence="2" id="KW-1185">Reference proteome</keyword>
<proteinExistence type="predicted"/>
<dbReference type="EMBL" id="LSRX01000609">
    <property type="protein sequence ID" value="OLP92720.1"/>
    <property type="molecule type" value="Genomic_DNA"/>
</dbReference>
<protein>
    <submittedName>
        <fullName evidence="1">Uncharacterized protein</fullName>
    </submittedName>
</protein>